<feature type="domain" description="Oxo-4-hydroxy-4-carboxy-5-ureidoimidazoline decarboxylase" evidence="3">
    <location>
        <begin position="184"/>
        <end position="255"/>
    </location>
</feature>
<feature type="domain" description="Oxo-4-hydroxy-4-carboxy-5-ureidoimidazoline decarboxylase" evidence="3">
    <location>
        <begin position="112"/>
        <end position="170"/>
    </location>
</feature>
<evidence type="ECO:0000256" key="1">
    <source>
        <dbReference type="ARBA" id="ARBA00022631"/>
    </source>
</evidence>
<feature type="region of interest" description="Disordered" evidence="2">
    <location>
        <begin position="49"/>
        <end position="109"/>
    </location>
</feature>
<evidence type="ECO:0000313" key="5">
    <source>
        <dbReference type="Proteomes" id="UP001059597"/>
    </source>
</evidence>
<dbReference type="InterPro" id="IPR018020">
    <property type="entry name" value="OHCU_decarboxylase"/>
</dbReference>
<name>A0ABN6R2L7_STRNI</name>
<dbReference type="EMBL" id="AP026073">
    <property type="protein sequence ID" value="BDM72669.1"/>
    <property type="molecule type" value="Genomic_DNA"/>
</dbReference>
<keyword evidence="5" id="KW-1185">Reference proteome</keyword>
<evidence type="ECO:0000256" key="2">
    <source>
        <dbReference type="SAM" id="MobiDB-lite"/>
    </source>
</evidence>
<proteinExistence type="predicted"/>
<dbReference type="Proteomes" id="UP001059597">
    <property type="component" value="Chromosome"/>
</dbReference>
<gene>
    <name evidence="4" type="ORF">HEK616_61560</name>
</gene>
<reference evidence="4" key="1">
    <citation type="submission" date="2022-06" db="EMBL/GenBank/DDBJ databases">
        <title>Complete genome sequence of Streptomyces nigrescens HEK616.</title>
        <authorList>
            <person name="Asamizu S."/>
            <person name="Onaka H."/>
        </authorList>
    </citation>
    <scope>NUCLEOTIDE SEQUENCE</scope>
    <source>
        <strain evidence="4">HEK616</strain>
    </source>
</reference>
<keyword evidence="1" id="KW-0659">Purine metabolism</keyword>
<evidence type="ECO:0000313" key="4">
    <source>
        <dbReference type="EMBL" id="BDM72669.1"/>
    </source>
</evidence>
<protein>
    <recommendedName>
        <fullName evidence="3">Oxo-4-hydroxy-4-carboxy-5-ureidoimidazoline decarboxylase domain-containing protein</fullName>
    </recommendedName>
</protein>
<dbReference type="Pfam" id="PF09349">
    <property type="entry name" value="OHCU_decarbox"/>
    <property type="match status" value="2"/>
</dbReference>
<organism evidence="4 5">
    <name type="scientific">Streptomyces nigrescens</name>
    <dbReference type="NCBI Taxonomy" id="1920"/>
    <lineage>
        <taxon>Bacteria</taxon>
        <taxon>Bacillati</taxon>
        <taxon>Actinomycetota</taxon>
        <taxon>Actinomycetes</taxon>
        <taxon>Kitasatosporales</taxon>
        <taxon>Streptomycetaceae</taxon>
        <taxon>Streptomyces</taxon>
    </lineage>
</organism>
<dbReference type="SUPFAM" id="SSF158694">
    <property type="entry name" value="UraD-Like"/>
    <property type="match status" value="1"/>
</dbReference>
<dbReference type="Gene3D" id="1.10.3330.10">
    <property type="entry name" value="Oxo-4-hydroxy-4-carboxy-5-ureidoimidazoline decarboxylase"/>
    <property type="match status" value="1"/>
</dbReference>
<sequence length="259" mass="27744">MASSFVTPFPGLSWNHRIPPGCRVPRTTATPVAASFRVPASVRFPQLPSVARPAPVEKTRSHPSEEPTLSGDTPAARPTLRPQPARCGIPSQVPSAAVPRPRPDGTGLRRLNALDRDGALAALLRCCGSREWAGQLADRRPYRDPEALLAAADRVFAGLPAAGLDEALAAESPPRPPTGAHGLGTPAARTALNAAYAAYEQRFRHAFVICLDGCREEEALDQILFGIRIRLGNGPDEERAATAEQLRRVARGRLRRLAA</sequence>
<evidence type="ECO:0000259" key="3">
    <source>
        <dbReference type="Pfam" id="PF09349"/>
    </source>
</evidence>
<dbReference type="InterPro" id="IPR036778">
    <property type="entry name" value="OHCU_decarboxylase_sf"/>
</dbReference>
<feature type="compositionally biased region" description="Basic and acidic residues" evidence="2">
    <location>
        <begin position="55"/>
        <end position="65"/>
    </location>
</feature>
<accession>A0ABN6R2L7</accession>
<dbReference type="NCBIfam" id="NF010372">
    <property type="entry name" value="PRK13798.1"/>
    <property type="match status" value="1"/>
</dbReference>